<comment type="caution">
    <text evidence="1">The sequence shown here is derived from an EMBL/GenBank/DDBJ whole genome shotgun (WGS) entry which is preliminary data.</text>
</comment>
<dbReference type="GO" id="GO:0016779">
    <property type="term" value="F:nucleotidyltransferase activity"/>
    <property type="evidence" value="ECO:0007669"/>
    <property type="project" value="UniProtKB-KW"/>
</dbReference>
<reference evidence="1 2" key="1">
    <citation type="submission" date="2016-06" db="EMBL/GenBank/DDBJ databases">
        <authorList>
            <person name="Ramos C."/>
            <person name="Pintado A."/>
            <person name="Crespo-Gomez J.I."/>
        </authorList>
    </citation>
    <scope>NUCLEOTIDE SEQUENCE [LARGE SCALE GENOMIC DNA]</scope>
    <source>
        <strain evidence="1 2">AVO110</strain>
    </source>
</reference>
<keyword evidence="1" id="KW-0808">Transferase</keyword>
<dbReference type="SUPFAM" id="SSF53448">
    <property type="entry name" value="Nucleotide-diphospho-sugar transferases"/>
    <property type="match status" value="1"/>
</dbReference>
<organism evidence="1 2">
    <name type="scientific">Aquipseudomonas alcaligenes</name>
    <name type="common">Pseudomonas alcaligenes</name>
    <dbReference type="NCBI Taxonomy" id="43263"/>
    <lineage>
        <taxon>Bacteria</taxon>
        <taxon>Pseudomonadati</taxon>
        <taxon>Pseudomonadota</taxon>
        <taxon>Gammaproteobacteria</taxon>
        <taxon>Pseudomonadales</taxon>
        <taxon>Pseudomonadaceae</taxon>
        <taxon>Aquipseudomonas</taxon>
    </lineage>
</organism>
<dbReference type="InterPro" id="IPR020039">
    <property type="entry name" value="PseF"/>
</dbReference>
<proteinExistence type="predicted"/>
<name>A0ABR7S3W0_AQUAC</name>
<dbReference type="InterPro" id="IPR003329">
    <property type="entry name" value="Cytidylyl_trans"/>
</dbReference>
<dbReference type="NCBIfam" id="TIGR03584">
    <property type="entry name" value="PseF"/>
    <property type="match status" value="1"/>
</dbReference>
<accession>A0ABR7S3W0</accession>
<dbReference type="CDD" id="cd02513">
    <property type="entry name" value="CMP-NeuAc_Synthase"/>
    <property type="match status" value="1"/>
</dbReference>
<keyword evidence="1" id="KW-0548">Nucleotidyltransferase</keyword>
<keyword evidence="2" id="KW-1185">Reference proteome</keyword>
<dbReference type="Gene3D" id="3.90.550.10">
    <property type="entry name" value="Spore Coat Polysaccharide Biosynthesis Protein SpsA, Chain A"/>
    <property type="match status" value="1"/>
</dbReference>
<protein>
    <submittedName>
        <fullName evidence="1">Pseudaminic acid cytidylyltransferase</fullName>
    </submittedName>
</protein>
<dbReference type="PANTHER" id="PTHR21485:SF6">
    <property type="entry name" value="N-ACYLNEURAMINATE CYTIDYLYLTRANSFERASE-RELATED"/>
    <property type="match status" value="1"/>
</dbReference>
<dbReference type="InterPro" id="IPR029044">
    <property type="entry name" value="Nucleotide-diphossugar_trans"/>
</dbReference>
<dbReference type="InterPro" id="IPR050793">
    <property type="entry name" value="CMP-NeuNAc_synthase"/>
</dbReference>
<dbReference type="RefSeq" id="WP_187806302.1">
    <property type="nucleotide sequence ID" value="NZ_LZEU01000001.1"/>
</dbReference>
<gene>
    <name evidence="1" type="ORF">A9179_12430</name>
</gene>
<dbReference type="Pfam" id="PF02348">
    <property type="entry name" value="CTP_transf_3"/>
    <property type="match status" value="1"/>
</dbReference>
<dbReference type="EMBL" id="LZEU01000001">
    <property type="protein sequence ID" value="MBC9251083.1"/>
    <property type="molecule type" value="Genomic_DNA"/>
</dbReference>
<evidence type="ECO:0000313" key="2">
    <source>
        <dbReference type="Proteomes" id="UP000744555"/>
    </source>
</evidence>
<sequence length="232" mass="25813">MRLAVIPARGGSKRIPRKNIKLFCGKPMIVWSIEAALQSGCFDQVVVSTDDAEIAEVARNSGASVPFMRPAELSGDHCGTIPVIKHACNWFAQQGQAPDLVCCLYATAPFVQAEDIRRGRDALLGSDADYAFSMTSYPFPIQRAVRIDAQGRVAMFAPEHFNTRSQDLEEAFHDAGQFYWGRAEAWLAERMIFGSGSLPILLPRHRVQDIDTVEDWERAEWLFKAMHAAAGR</sequence>
<dbReference type="Proteomes" id="UP000744555">
    <property type="component" value="Unassembled WGS sequence"/>
</dbReference>
<dbReference type="PANTHER" id="PTHR21485">
    <property type="entry name" value="HAD SUPERFAMILY MEMBERS CMAS AND KDSC"/>
    <property type="match status" value="1"/>
</dbReference>
<evidence type="ECO:0000313" key="1">
    <source>
        <dbReference type="EMBL" id="MBC9251083.1"/>
    </source>
</evidence>